<dbReference type="AlphaFoldDB" id="A0A2U2J5K1"/>
<protein>
    <submittedName>
        <fullName evidence="2">Serine hydrolase</fullName>
    </submittedName>
</protein>
<evidence type="ECO:0000259" key="1">
    <source>
        <dbReference type="Pfam" id="PF00144"/>
    </source>
</evidence>
<dbReference type="Pfam" id="PF00144">
    <property type="entry name" value="Beta-lactamase"/>
    <property type="match status" value="1"/>
</dbReference>
<evidence type="ECO:0000313" key="2">
    <source>
        <dbReference type="EMBL" id="PWG03582.1"/>
    </source>
</evidence>
<accession>A0A2U2J5K1</accession>
<organism evidence="2 3">
    <name type="scientific">Allosphingosinicella humi</name>
    <dbReference type="NCBI Taxonomy" id="2068657"/>
    <lineage>
        <taxon>Bacteria</taxon>
        <taxon>Pseudomonadati</taxon>
        <taxon>Pseudomonadota</taxon>
        <taxon>Alphaproteobacteria</taxon>
        <taxon>Sphingomonadales</taxon>
        <taxon>Sphingomonadaceae</taxon>
        <taxon>Allosphingosinicella</taxon>
    </lineage>
</organism>
<gene>
    <name evidence="2" type="ORF">DF286_12385</name>
</gene>
<proteinExistence type="predicted"/>
<dbReference type="InterPro" id="IPR012338">
    <property type="entry name" value="Beta-lactam/transpept-like"/>
</dbReference>
<dbReference type="PANTHER" id="PTHR46825">
    <property type="entry name" value="D-ALANYL-D-ALANINE-CARBOXYPEPTIDASE/ENDOPEPTIDASE AMPH"/>
    <property type="match status" value="1"/>
</dbReference>
<dbReference type="Gene3D" id="3.40.710.10">
    <property type="entry name" value="DD-peptidase/beta-lactamase superfamily"/>
    <property type="match status" value="1"/>
</dbReference>
<dbReference type="InterPro" id="IPR001466">
    <property type="entry name" value="Beta-lactam-related"/>
</dbReference>
<evidence type="ECO:0000313" key="3">
    <source>
        <dbReference type="Proteomes" id="UP000245916"/>
    </source>
</evidence>
<dbReference type="InterPro" id="IPR050491">
    <property type="entry name" value="AmpC-like"/>
</dbReference>
<dbReference type="RefSeq" id="WP_109271720.1">
    <property type="nucleotide sequence ID" value="NZ_QFFF01000001.1"/>
</dbReference>
<feature type="domain" description="Beta-lactamase-related" evidence="1">
    <location>
        <begin position="43"/>
        <end position="367"/>
    </location>
</feature>
<keyword evidence="2" id="KW-0378">Hydrolase</keyword>
<dbReference type="EMBL" id="QFFF01000001">
    <property type="protein sequence ID" value="PWG03582.1"/>
    <property type="molecule type" value="Genomic_DNA"/>
</dbReference>
<comment type="caution">
    <text evidence="2">The sequence shown here is derived from an EMBL/GenBank/DDBJ whole genome shotgun (WGS) entry which is preliminary data.</text>
</comment>
<sequence length="407" mass="44427">MAASGGTFAGGGDPIEDQLAELPERIGIDVKAFDKSDVDYARLDRRLQHLAEQDNMVGLAVGVVENGRIRFLKGYGTTVAGGDEPVTIDTVFRWASLSKGVAADMVAKLADEEKLSLEDPVARWSASLRLPGGNEHRATVADILSHQLGLFAHAHDSSLEDGRDDAELRASLASLNLICPPGQCHAYQNVAYDAASEVVEKATGTTYQQAVREQLFLPLGMRSATLTREGLMQAESWARPHRGGKNSKPVEVTDSYYRVPAAGGVNSSIKDLTIWMLAQMGRDPDVLSKDVLQAVQRARANTPGEERRMREFAERLKQAEYGLGWRIYDYAGHRLIGHRGGVTGYRSLILFDPKKKSGVVALWNSGTAQPGGLEFEVMDMVYGLESRDWLELDELDDSSETAFSGTS</sequence>
<dbReference type="GO" id="GO:0016787">
    <property type="term" value="F:hydrolase activity"/>
    <property type="evidence" value="ECO:0007669"/>
    <property type="project" value="UniProtKB-KW"/>
</dbReference>
<dbReference type="OrthoDB" id="119951at2"/>
<dbReference type="PANTHER" id="PTHR46825:SF15">
    <property type="entry name" value="BETA-LACTAMASE-RELATED DOMAIN-CONTAINING PROTEIN"/>
    <property type="match status" value="1"/>
</dbReference>
<dbReference type="Proteomes" id="UP000245916">
    <property type="component" value="Unassembled WGS sequence"/>
</dbReference>
<reference evidence="2 3" key="1">
    <citation type="submission" date="2018-05" db="EMBL/GenBank/DDBJ databases">
        <title>Genome of Sphingosinicella humi QZX222.</title>
        <authorList>
            <person name="Qiao Z."/>
            <person name="Wang G."/>
        </authorList>
    </citation>
    <scope>NUCLEOTIDE SEQUENCE [LARGE SCALE GENOMIC DNA]</scope>
    <source>
        <strain evidence="2 3">QZX222</strain>
    </source>
</reference>
<keyword evidence="3" id="KW-1185">Reference proteome</keyword>
<dbReference type="SUPFAM" id="SSF56601">
    <property type="entry name" value="beta-lactamase/transpeptidase-like"/>
    <property type="match status" value="1"/>
</dbReference>
<name>A0A2U2J5K1_9SPHN</name>